<evidence type="ECO:0000259" key="2">
    <source>
        <dbReference type="PROSITE" id="PS50405"/>
    </source>
</evidence>
<dbReference type="InterPro" id="IPR010987">
    <property type="entry name" value="Glutathione-S-Trfase_C-like"/>
</dbReference>
<comment type="caution">
    <text evidence="3">The sequence shown here is derived from an EMBL/GenBank/DDBJ whole genome shotgun (WGS) entry which is preliminary data.</text>
</comment>
<dbReference type="PROSITE" id="PS50405">
    <property type="entry name" value="GST_CTER"/>
    <property type="match status" value="1"/>
</dbReference>
<dbReference type="Proteomes" id="UP000029444">
    <property type="component" value="Unassembled WGS sequence"/>
</dbReference>
<evidence type="ECO:0000313" key="4">
    <source>
        <dbReference type="Proteomes" id="UP000029444"/>
    </source>
</evidence>
<dbReference type="PATRIC" id="fig|1177154.3.peg.1267"/>
<sequence>MSELILHHYALSPFSEKVRVMLGYAGLSWQSVTTEEMPPRPMLVPLAGGYRKIPVAQIGADVFCDTRTITREIARLAGKPELSLEGVDEEVRAFVAKTDLELFLAVMMSSVGLRVNIKLFRAMSLGQLFRFFKDRIHIGRTSNVPRMTLRQARDTTRLHLVDLEKRLQAQAWLFGEQPCIADFSAYHSLWFLREVAESKLLDEFSAVLAWMDRVKAFGHGSSASLSPEAALTIARQSVPASLPESPAASTLLGSAVTVTPSDYGQVPCSGELRYLDATRVVLAHHNSGDAVVHVHLPVEGFDIVRVHQE</sequence>
<dbReference type="SUPFAM" id="SSF47616">
    <property type="entry name" value="GST C-terminal domain-like"/>
    <property type="match status" value="1"/>
</dbReference>
<organism evidence="3 4">
    <name type="scientific">Alcanivorax nanhaiticus</name>
    <dbReference type="NCBI Taxonomy" id="1177154"/>
    <lineage>
        <taxon>Bacteria</taxon>
        <taxon>Pseudomonadati</taxon>
        <taxon>Pseudomonadota</taxon>
        <taxon>Gammaproteobacteria</taxon>
        <taxon>Oceanospirillales</taxon>
        <taxon>Alcanivoracaceae</taxon>
        <taxon>Alcanivorax</taxon>
    </lineage>
</organism>
<dbReference type="SUPFAM" id="SSF52833">
    <property type="entry name" value="Thioredoxin-like"/>
    <property type="match status" value="1"/>
</dbReference>
<dbReference type="Pfam" id="PF13417">
    <property type="entry name" value="GST_N_3"/>
    <property type="match status" value="1"/>
</dbReference>
<dbReference type="PROSITE" id="PS50404">
    <property type="entry name" value="GST_NTER"/>
    <property type="match status" value="1"/>
</dbReference>
<dbReference type="RefSeq" id="WP_035231374.1">
    <property type="nucleotide sequence ID" value="NZ_ARXV01000004.1"/>
</dbReference>
<name>A0A095SL11_9GAMM</name>
<dbReference type="Gene3D" id="3.40.30.110">
    <property type="match status" value="2"/>
</dbReference>
<evidence type="ECO:0000259" key="1">
    <source>
        <dbReference type="PROSITE" id="PS50404"/>
    </source>
</evidence>
<dbReference type="STRING" id="1177154.Y5S_01244"/>
<keyword evidence="3" id="KW-0808">Transferase</keyword>
<dbReference type="InterPro" id="IPR036282">
    <property type="entry name" value="Glutathione-S-Trfase_C_sf"/>
</dbReference>
<dbReference type="AlphaFoldDB" id="A0A095SL11"/>
<keyword evidence="4" id="KW-1185">Reference proteome</keyword>
<dbReference type="eggNOG" id="COG0625">
    <property type="taxonomic scope" value="Bacteria"/>
</dbReference>
<dbReference type="EMBL" id="ARXV01000004">
    <property type="protein sequence ID" value="KGD65351.1"/>
    <property type="molecule type" value="Genomic_DNA"/>
</dbReference>
<dbReference type="OrthoDB" id="5791869at2"/>
<dbReference type="InterPro" id="IPR036249">
    <property type="entry name" value="Thioredoxin-like_sf"/>
</dbReference>
<dbReference type="GO" id="GO:0016740">
    <property type="term" value="F:transferase activity"/>
    <property type="evidence" value="ECO:0007669"/>
    <property type="project" value="UniProtKB-KW"/>
</dbReference>
<gene>
    <name evidence="3" type="ORF">Y5S_01244</name>
</gene>
<dbReference type="CDD" id="cd00299">
    <property type="entry name" value="GST_C_family"/>
    <property type="match status" value="1"/>
</dbReference>
<dbReference type="Pfam" id="PF13410">
    <property type="entry name" value="GST_C_2"/>
    <property type="match status" value="1"/>
</dbReference>
<reference evidence="3 4" key="1">
    <citation type="submission" date="2012-09" db="EMBL/GenBank/DDBJ databases">
        <title>Genome Sequence of alkane-degrading Bacterium Alcanivorax sp. 19-m-6.</title>
        <authorList>
            <person name="Lai Q."/>
            <person name="Shao Z."/>
        </authorList>
    </citation>
    <scope>NUCLEOTIDE SEQUENCE [LARGE SCALE GENOMIC DNA]</scope>
    <source>
        <strain evidence="3 4">19-m-6</strain>
    </source>
</reference>
<protein>
    <submittedName>
        <fullName evidence="3">Glutathione S-transferase</fullName>
    </submittedName>
</protein>
<proteinExistence type="predicted"/>
<dbReference type="InterPro" id="IPR004045">
    <property type="entry name" value="Glutathione_S-Trfase_N"/>
</dbReference>
<dbReference type="CDD" id="cd00570">
    <property type="entry name" value="GST_N_family"/>
    <property type="match status" value="1"/>
</dbReference>
<feature type="domain" description="GST N-terminal" evidence="1">
    <location>
        <begin position="2"/>
        <end position="81"/>
    </location>
</feature>
<evidence type="ECO:0000313" key="3">
    <source>
        <dbReference type="EMBL" id="KGD65351.1"/>
    </source>
</evidence>
<feature type="domain" description="GST C-terminal" evidence="2">
    <location>
        <begin position="98"/>
        <end position="240"/>
    </location>
</feature>
<accession>A0A095SL11</accession>